<comment type="caution">
    <text evidence="2">The sequence shown here is derived from an EMBL/GenBank/DDBJ whole genome shotgun (WGS) entry which is preliminary data.</text>
</comment>
<evidence type="ECO:0000313" key="3">
    <source>
        <dbReference type="Proteomes" id="UP000740926"/>
    </source>
</evidence>
<feature type="region of interest" description="Disordered" evidence="1">
    <location>
        <begin position="141"/>
        <end position="164"/>
    </location>
</feature>
<name>A0A9P6Z316_9FUNG</name>
<dbReference type="EMBL" id="JAANIU010000883">
    <property type="protein sequence ID" value="KAG1569660.1"/>
    <property type="molecule type" value="Genomic_DNA"/>
</dbReference>
<accession>A0A9P6Z316</accession>
<evidence type="ECO:0008006" key="4">
    <source>
        <dbReference type="Google" id="ProtNLM"/>
    </source>
</evidence>
<proteinExistence type="predicted"/>
<protein>
    <recommendedName>
        <fullName evidence="4">STAS domain-containing protein</fullName>
    </recommendedName>
</protein>
<keyword evidence="3" id="KW-1185">Reference proteome</keyword>
<sequence length="219" mass="24902">MYCLDQSFTYRNLTFIFDRIITYCKSKTCPGKDGISKDERPWNDDTVPDAMAAKRSLPLLHVLILVFASVNRLDSSGLYAIFEAQNVLSCYSTHHVEFVNILHPAICCCLIVAHFSKQPQQMMDNEDNGEQQQKVLSVVPASKDRPQPVHSCNGHDVNNYQDGEKPTTLEMKLHSSNTTSSSSTNNYNTRDVLMPRDLYPFFHWSTNEAVQSDVKMMDL</sequence>
<dbReference type="Proteomes" id="UP000740926">
    <property type="component" value="Unassembled WGS sequence"/>
</dbReference>
<evidence type="ECO:0000313" key="2">
    <source>
        <dbReference type="EMBL" id="KAG1569660.1"/>
    </source>
</evidence>
<gene>
    <name evidence="2" type="ORF">G6F50_006176</name>
</gene>
<organism evidence="2 3">
    <name type="scientific">Rhizopus delemar</name>
    <dbReference type="NCBI Taxonomy" id="936053"/>
    <lineage>
        <taxon>Eukaryota</taxon>
        <taxon>Fungi</taxon>
        <taxon>Fungi incertae sedis</taxon>
        <taxon>Mucoromycota</taxon>
        <taxon>Mucoromycotina</taxon>
        <taxon>Mucoromycetes</taxon>
        <taxon>Mucorales</taxon>
        <taxon>Mucorineae</taxon>
        <taxon>Rhizopodaceae</taxon>
        <taxon>Rhizopus</taxon>
    </lineage>
</organism>
<evidence type="ECO:0000256" key="1">
    <source>
        <dbReference type="SAM" id="MobiDB-lite"/>
    </source>
</evidence>
<reference evidence="2 3" key="1">
    <citation type="journal article" date="2020" name="Microb. Genom.">
        <title>Genetic diversity of clinical and environmental Mucorales isolates obtained from an investigation of mucormycosis cases among solid organ transplant recipients.</title>
        <authorList>
            <person name="Nguyen M.H."/>
            <person name="Kaul D."/>
            <person name="Muto C."/>
            <person name="Cheng S.J."/>
            <person name="Richter R.A."/>
            <person name="Bruno V.M."/>
            <person name="Liu G."/>
            <person name="Beyhan S."/>
            <person name="Sundermann A.J."/>
            <person name="Mounaud S."/>
            <person name="Pasculle A.W."/>
            <person name="Nierman W.C."/>
            <person name="Driscoll E."/>
            <person name="Cumbie R."/>
            <person name="Clancy C.J."/>
            <person name="Dupont C.L."/>
        </authorList>
    </citation>
    <scope>NUCLEOTIDE SEQUENCE [LARGE SCALE GENOMIC DNA]</scope>
    <source>
        <strain evidence="2 3">GL24</strain>
    </source>
</reference>
<dbReference type="AlphaFoldDB" id="A0A9P6Z316"/>